<comment type="caution">
    <text evidence="2">The sequence shown here is derived from an EMBL/GenBank/DDBJ whole genome shotgun (WGS) entry which is preliminary data.</text>
</comment>
<evidence type="ECO:0000313" key="3">
    <source>
        <dbReference type="Proteomes" id="UP000250321"/>
    </source>
</evidence>
<dbReference type="EMBL" id="PJQY01000439">
    <property type="protein sequence ID" value="PQQ10963.1"/>
    <property type="molecule type" value="Genomic_DNA"/>
</dbReference>
<protein>
    <submittedName>
        <fullName evidence="2">Uncharacterized protein</fullName>
    </submittedName>
</protein>
<reference evidence="2 3" key="1">
    <citation type="submission" date="2018-02" db="EMBL/GenBank/DDBJ databases">
        <title>Draft genome of wild Prunus yedoensis var. nudiflora.</title>
        <authorList>
            <person name="Baek S."/>
            <person name="Kim J.-H."/>
            <person name="Choi K."/>
            <person name="Kim G.-B."/>
            <person name="Cho A."/>
            <person name="Jang H."/>
            <person name="Shin C.-H."/>
            <person name="Yu H.-J."/>
            <person name="Mun J.-H."/>
        </authorList>
    </citation>
    <scope>NUCLEOTIDE SEQUENCE [LARGE SCALE GENOMIC DNA]</scope>
    <source>
        <strain evidence="3">cv. Jeju island</strain>
        <tissue evidence="2">Leaf</tissue>
    </source>
</reference>
<organism evidence="2 3">
    <name type="scientific">Prunus yedoensis var. nudiflora</name>
    <dbReference type="NCBI Taxonomy" id="2094558"/>
    <lineage>
        <taxon>Eukaryota</taxon>
        <taxon>Viridiplantae</taxon>
        <taxon>Streptophyta</taxon>
        <taxon>Embryophyta</taxon>
        <taxon>Tracheophyta</taxon>
        <taxon>Spermatophyta</taxon>
        <taxon>Magnoliopsida</taxon>
        <taxon>eudicotyledons</taxon>
        <taxon>Gunneridae</taxon>
        <taxon>Pentapetalae</taxon>
        <taxon>rosids</taxon>
        <taxon>fabids</taxon>
        <taxon>Rosales</taxon>
        <taxon>Rosaceae</taxon>
        <taxon>Amygdaloideae</taxon>
        <taxon>Amygdaleae</taxon>
        <taxon>Prunus</taxon>
    </lineage>
</organism>
<sequence>MREKGEEGHEGERGGIREGVEGFGERGLEKEGFARNRDEGERVWLGYWGGGLVGMRKKGVVGQWVRWGGCMVMMDFEDMREKGLGEWGFG</sequence>
<proteinExistence type="predicted"/>
<evidence type="ECO:0000256" key="1">
    <source>
        <dbReference type="SAM" id="MobiDB-lite"/>
    </source>
</evidence>
<feature type="region of interest" description="Disordered" evidence="1">
    <location>
        <begin position="1"/>
        <end position="24"/>
    </location>
</feature>
<gene>
    <name evidence="2" type="ORF">Pyn_17234</name>
</gene>
<dbReference type="Proteomes" id="UP000250321">
    <property type="component" value="Unassembled WGS sequence"/>
</dbReference>
<name>A0A314YWL3_PRUYE</name>
<accession>A0A314YWL3</accession>
<evidence type="ECO:0000313" key="2">
    <source>
        <dbReference type="EMBL" id="PQQ10963.1"/>
    </source>
</evidence>
<keyword evidence="3" id="KW-1185">Reference proteome</keyword>
<dbReference type="AlphaFoldDB" id="A0A314YWL3"/>